<sequence length="279" mass="29625">MTDTPARVTGTSSAAPAATQSAASASQVVSPLVEITGLHKSFGAVQALQGVDLKLAPGEVTALLGDNGAGKSTLVRCLTGVHPQDAGEIRFRGEQVRFHSPDDARQLGIETVYQTLGLIEDLPVWQNLYLNHELTSGFGPFRVLDKKSMIAQSSDILSRLDVNVPNVRATVRRMSGGQRQCIAIARAANWGRTLVIMDEPTAALGVRETAAVEELIARLREASVTVLLISHDMAQVLRVADTAYVLRRGRTAARRTVSATTGDELVGLITGAVQGDAHA</sequence>
<dbReference type="EMBL" id="CP016438">
    <property type="protein sequence ID" value="ANS68527.1"/>
    <property type="molecule type" value="Genomic_DNA"/>
</dbReference>
<dbReference type="InterPro" id="IPR017871">
    <property type="entry name" value="ABC_transporter-like_CS"/>
</dbReference>
<dbReference type="GO" id="GO:0016887">
    <property type="term" value="F:ATP hydrolysis activity"/>
    <property type="evidence" value="ECO:0007669"/>
    <property type="project" value="InterPro"/>
</dbReference>
<dbReference type="PATRIC" id="fig|1915.4.peg.6966"/>
<protein>
    <submittedName>
        <fullName evidence="2">Sugar ABC transport system ATP binding protein</fullName>
    </submittedName>
</protein>
<evidence type="ECO:0000313" key="2">
    <source>
        <dbReference type="EMBL" id="ANS68527.1"/>
    </source>
</evidence>
<dbReference type="AlphaFoldDB" id="A0A1B1MJ28"/>
<dbReference type="InterPro" id="IPR003593">
    <property type="entry name" value="AAA+_ATPase"/>
</dbReference>
<name>A0A1B1MJ28_STRLN</name>
<gene>
    <name evidence="2" type="ORF">SLINC_6303</name>
</gene>
<dbReference type="STRING" id="1915.SLINC_6303"/>
<dbReference type="SMART" id="SM00382">
    <property type="entry name" value="AAA"/>
    <property type="match status" value="1"/>
</dbReference>
<proteinExistence type="predicted"/>
<dbReference type="OrthoDB" id="7875923at2"/>
<dbReference type="PROSITE" id="PS00211">
    <property type="entry name" value="ABC_TRANSPORTER_1"/>
    <property type="match status" value="1"/>
</dbReference>
<dbReference type="CDD" id="cd03216">
    <property type="entry name" value="ABC_Carb_Monos_I"/>
    <property type="match status" value="1"/>
</dbReference>
<dbReference type="Pfam" id="PF00005">
    <property type="entry name" value="ABC_tran"/>
    <property type="match status" value="1"/>
</dbReference>
<dbReference type="KEGG" id="sls:SLINC_6303"/>
<dbReference type="PROSITE" id="PS50893">
    <property type="entry name" value="ABC_TRANSPORTER_2"/>
    <property type="match status" value="1"/>
</dbReference>
<evidence type="ECO:0000256" key="1">
    <source>
        <dbReference type="SAM" id="MobiDB-lite"/>
    </source>
</evidence>
<dbReference type="Gene3D" id="3.40.50.300">
    <property type="entry name" value="P-loop containing nucleotide triphosphate hydrolases"/>
    <property type="match status" value="1"/>
</dbReference>
<dbReference type="RefSeq" id="WP_079164862.1">
    <property type="nucleotide sequence ID" value="NZ_CP016438.1"/>
</dbReference>
<dbReference type="GO" id="GO:0005524">
    <property type="term" value="F:ATP binding"/>
    <property type="evidence" value="ECO:0007669"/>
    <property type="project" value="InterPro"/>
</dbReference>
<dbReference type="InterPro" id="IPR050107">
    <property type="entry name" value="ABC_carbohydrate_import_ATPase"/>
</dbReference>
<dbReference type="SUPFAM" id="SSF52540">
    <property type="entry name" value="P-loop containing nucleoside triphosphate hydrolases"/>
    <property type="match status" value="1"/>
</dbReference>
<evidence type="ECO:0000313" key="3">
    <source>
        <dbReference type="Proteomes" id="UP000092598"/>
    </source>
</evidence>
<dbReference type="Proteomes" id="UP000092598">
    <property type="component" value="Chromosome"/>
</dbReference>
<feature type="compositionally biased region" description="Low complexity" evidence="1">
    <location>
        <begin position="11"/>
        <end position="21"/>
    </location>
</feature>
<organism evidence="2 3">
    <name type="scientific">Streptomyces lincolnensis</name>
    <dbReference type="NCBI Taxonomy" id="1915"/>
    <lineage>
        <taxon>Bacteria</taxon>
        <taxon>Bacillati</taxon>
        <taxon>Actinomycetota</taxon>
        <taxon>Actinomycetes</taxon>
        <taxon>Kitasatosporales</taxon>
        <taxon>Streptomycetaceae</taxon>
        <taxon>Streptomyces</taxon>
    </lineage>
</organism>
<dbReference type="PANTHER" id="PTHR43790:SF8">
    <property type="entry name" value="SUGAR ABC TRANSPORTER ATP-BINDING PROTEIN"/>
    <property type="match status" value="1"/>
</dbReference>
<keyword evidence="3" id="KW-1185">Reference proteome</keyword>
<dbReference type="InterPro" id="IPR003439">
    <property type="entry name" value="ABC_transporter-like_ATP-bd"/>
</dbReference>
<reference evidence="2 3" key="1">
    <citation type="submission" date="2016-07" db="EMBL/GenBank/DDBJ databases">
        <title>Enhancement of antibiotic productionsby engineered nitrateutilization in actinobacteria.</title>
        <authorList>
            <person name="Meng S.C."/>
        </authorList>
    </citation>
    <scope>NUCLEOTIDE SEQUENCE [LARGE SCALE GENOMIC DNA]</scope>
    <source>
        <strain evidence="2 3">NRRL 2936</strain>
    </source>
</reference>
<accession>A0A1B1MJ28</accession>
<dbReference type="InterPro" id="IPR027417">
    <property type="entry name" value="P-loop_NTPase"/>
</dbReference>
<dbReference type="PANTHER" id="PTHR43790">
    <property type="entry name" value="CARBOHYDRATE TRANSPORT ATP-BINDING PROTEIN MG119-RELATED"/>
    <property type="match status" value="1"/>
</dbReference>
<feature type="region of interest" description="Disordered" evidence="1">
    <location>
        <begin position="1"/>
        <end position="21"/>
    </location>
</feature>